<dbReference type="EMBL" id="JAMZEB010000002">
    <property type="protein sequence ID" value="MCP2356576.1"/>
    <property type="molecule type" value="Genomic_DNA"/>
</dbReference>
<keyword evidence="4" id="KW-1185">Reference proteome</keyword>
<comment type="cofactor">
    <cofactor evidence="1">
        <name>pyridoxal 5'-phosphate</name>
        <dbReference type="ChEBI" id="CHEBI:597326"/>
    </cofactor>
</comment>
<dbReference type="PANTHER" id="PTHR30244:SF34">
    <property type="entry name" value="DTDP-4-AMINO-4,6-DIDEOXYGALACTOSE TRANSAMINASE"/>
    <property type="match status" value="1"/>
</dbReference>
<comment type="caution">
    <text evidence="3">The sequence shown here is derived from an EMBL/GenBank/DDBJ whole genome shotgun (WGS) entry which is preliminary data.</text>
</comment>
<dbReference type="InterPro" id="IPR029044">
    <property type="entry name" value="Nucleotide-diphossugar_trans"/>
</dbReference>
<proteinExistence type="inferred from homology"/>
<dbReference type="Pfam" id="PF01041">
    <property type="entry name" value="DegT_DnrJ_EryC1"/>
    <property type="match status" value="1"/>
</dbReference>
<dbReference type="Gene3D" id="3.90.550.10">
    <property type="entry name" value="Spore Coat Polysaccharide Biosynthesis Protein SpsA, Chain A"/>
    <property type="match status" value="1"/>
</dbReference>
<reference evidence="3" key="1">
    <citation type="submission" date="2022-06" db="EMBL/GenBank/DDBJ databases">
        <title>Sequencing the genomes of 1000 actinobacteria strains.</title>
        <authorList>
            <person name="Klenk H.-P."/>
        </authorList>
    </citation>
    <scope>NUCLEOTIDE SEQUENCE</scope>
    <source>
        <strain evidence="3">DSM 46694</strain>
    </source>
</reference>
<evidence type="ECO:0000256" key="2">
    <source>
        <dbReference type="RuleBase" id="RU004508"/>
    </source>
</evidence>
<organism evidence="3 4">
    <name type="scientific">Nonomuraea thailandensis</name>
    <dbReference type="NCBI Taxonomy" id="1188745"/>
    <lineage>
        <taxon>Bacteria</taxon>
        <taxon>Bacillati</taxon>
        <taxon>Actinomycetota</taxon>
        <taxon>Actinomycetes</taxon>
        <taxon>Streptosporangiales</taxon>
        <taxon>Streptosporangiaceae</taxon>
        <taxon>Nonomuraea</taxon>
    </lineage>
</organism>
<evidence type="ECO:0000313" key="4">
    <source>
        <dbReference type="Proteomes" id="UP001139648"/>
    </source>
</evidence>
<dbReference type="InterPro" id="IPR015424">
    <property type="entry name" value="PyrdxlP-dep_Trfase"/>
</dbReference>
<dbReference type="InterPro" id="IPR015422">
    <property type="entry name" value="PyrdxlP-dep_Trfase_small"/>
</dbReference>
<dbReference type="AlphaFoldDB" id="A0A9X2K4G0"/>
<dbReference type="GO" id="GO:0008483">
    <property type="term" value="F:transaminase activity"/>
    <property type="evidence" value="ECO:0007669"/>
    <property type="project" value="TreeGrafter"/>
</dbReference>
<dbReference type="PANTHER" id="PTHR30244">
    <property type="entry name" value="TRANSAMINASE"/>
    <property type="match status" value="1"/>
</dbReference>
<gene>
    <name evidence="3" type="ORF">HD597_003596</name>
</gene>
<dbReference type="GO" id="GO:0030170">
    <property type="term" value="F:pyridoxal phosphate binding"/>
    <property type="evidence" value="ECO:0007669"/>
    <property type="project" value="TreeGrafter"/>
</dbReference>
<dbReference type="Gene3D" id="3.40.640.10">
    <property type="entry name" value="Type I PLP-dependent aspartate aminotransferase-like (Major domain)"/>
    <property type="match status" value="1"/>
</dbReference>
<name>A0A9X2K4G0_9ACTN</name>
<sequence>MTTRPLPEPAPHRPVWPEIDDLSVQAIQAALLSGRLAVSGPPSRWPSRNVMAAAALARLTRRRHATLTASGSSAIVIALQAADVGPGDVVLLPATTWVACATAVLRVGAVPAFFDGTDGSPCLVGHSPVDSPRAVLGVHLYAQQCDVAALRRRFPDSVLIEDASHAQLAETAGDRVAGSLGDISIMSTQATKILATGEGGVVLTDDGELASRIESLMMDSRRRLPEPALGLLNELEPAGLQHGANHAMSELSAALLLDQLARLPDQSRRRATGLAYLLDRLAGAGWQAFADEGARRSGNFYGLAVRLPGHESDAGSFIAKVSRDTGIVLDRVYPPLPEGPLYRPATVKQYAGLGELTGPLERARHWHDRHVVIPHHLFLAGEPALDALATAMTGGARRSRAVPRRRPLVEVVVVTRGERPRLLAAALESVAAQRDVDADISVTVWLDKGADAPDEVLLPAGLDGVRLTTVGHSGAVPAEPWTRVATLRQFAIDRRIGDHLAFLDDDNTWSPDHLAGLLALARRGYPAVHSWRRMIDADGNPVLVDRFPWLPPGDKAVQRLAELASAGIMSADSSVIRDAVRRPDGGVGMVDMGEWLFDSTVLPVLRIATPRSAAEVEERIGEDDLLLRQIVRLGIPTASTERETLRYRLGGMSNPETVTR</sequence>
<dbReference type="InterPro" id="IPR015421">
    <property type="entry name" value="PyrdxlP-dep_Trfase_major"/>
</dbReference>
<dbReference type="SUPFAM" id="SSF53448">
    <property type="entry name" value="Nucleotide-diphospho-sugar transferases"/>
    <property type="match status" value="1"/>
</dbReference>
<keyword evidence="2" id="KW-0663">Pyridoxal phosphate</keyword>
<evidence type="ECO:0000313" key="3">
    <source>
        <dbReference type="EMBL" id="MCP2356576.1"/>
    </source>
</evidence>
<evidence type="ECO:0000256" key="1">
    <source>
        <dbReference type="ARBA" id="ARBA00001933"/>
    </source>
</evidence>
<comment type="similarity">
    <text evidence="2">Belongs to the DegT/DnrJ/EryC1 family.</text>
</comment>
<dbReference type="GO" id="GO:0000271">
    <property type="term" value="P:polysaccharide biosynthetic process"/>
    <property type="evidence" value="ECO:0007669"/>
    <property type="project" value="TreeGrafter"/>
</dbReference>
<protein>
    <submittedName>
        <fullName evidence="3">dTDP-4-amino-4,6-dideoxygalactose transaminase</fullName>
    </submittedName>
</protein>
<dbReference type="CDD" id="cd00761">
    <property type="entry name" value="Glyco_tranf_GTA_type"/>
    <property type="match status" value="1"/>
</dbReference>
<dbReference type="Gene3D" id="3.90.1150.10">
    <property type="entry name" value="Aspartate Aminotransferase, domain 1"/>
    <property type="match status" value="1"/>
</dbReference>
<accession>A0A9X2K4G0</accession>
<dbReference type="Proteomes" id="UP001139648">
    <property type="component" value="Unassembled WGS sequence"/>
</dbReference>
<dbReference type="SUPFAM" id="SSF53383">
    <property type="entry name" value="PLP-dependent transferases"/>
    <property type="match status" value="1"/>
</dbReference>
<dbReference type="RefSeq" id="WP_253743547.1">
    <property type="nucleotide sequence ID" value="NZ_BAABKA010000057.1"/>
</dbReference>
<dbReference type="InterPro" id="IPR000653">
    <property type="entry name" value="DegT/StrS_aminotransferase"/>
</dbReference>